<protein>
    <submittedName>
        <fullName evidence="1">Uncharacterized protein</fullName>
    </submittedName>
</protein>
<dbReference type="AlphaFoldDB" id="A0A445MAK3"/>
<proteinExistence type="predicted"/>
<dbReference type="EMBL" id="KV875512">
    <property type="protein sequence ID" value="RZR71281.1"/>
    <property type="molecule type" value="Genomic_DNA"/>
</dbReference>
<reference evidence="1" key="1">
    <citation type="journal article" date="2018" name="Data Brief">
        <title>Genome sequence data from 17 accessions of Ensete ventricosum, a staple food crop for millions in Ethiopia.</title>
        <authorList>
            <person name="Yemataw Z."/>
            <person name="Muzemil S."/>
            <person name="Ambachew D."/>
            <person name="Tripathi L."/>
            <person name="Tesfaye K."/>
            <person name="Chala A."/>
            <person name="Farbos A."/>
            <person name="O'Neill P."/>
            <person name="Moore K."/>
            <person name="Grant M."/>
            <person name="Studholme D.J."/>
        </authorList>
    </citation>
    <scope>NUCLEOTIDE SEQUENCE [LARGE SCALE GENOMIC DNA]</scope>
    <source>
        <tissue evidence="1">Leaf</tissue>
    </source>
</reference>
<organism evidence="1">
    <name type="scientific">Ensete ventricosum</name>
    <name type="common">Abyssinian banana</name>
    <name type="synonym">Musa ensete</name>
    <dbReference type="NCBI Taxonomy" id="4639"/>
    <lineage>
        <taxon>Eukaryota</taxon>
        <taxon>Viridiplantae</taxon>
        <taxon>Streptophyta</taxon>
        <taxon>Embryophyta</taxon>
        <taxon>Tracheophyta</taxon>
        <taxon>Spermatophyta</taxon>
        <taxon>Magnoliopsida</taxon>
        <taxon>Liliopsida</taxon>
        <taxon>Zingiberales</taxon>
        <taxon>Musaceae</taxon>
        <taxon>Ensete</taxon>
    </lineage>
</organism>
<evidence type="ECO:0000313" key="1">
    <source>
        <dbReference type="EMBL" id="RZR71281.1"/>
    </source>
</evidence>
<dbReference type="Proteomes" id="UP000290560">
    <property type="component" value="Unassembled WGS sequence"/>
</dbReference>
<accession>A0A445MAK3</accession>
<gene>
    <name evidence="1" type="ORF">BHM03_00004327</name>
</gene>
<sequence length="79" mass="8691">MGNMSSAPANMSGQGRKYAADADWKTAMQFGGPSTTCIRWCMQPYACEVTAHYRDPPHYLHPLNHLSSLTSERCVVVTG</sequence>
<name>A0A445MAK3_ENSVE</name>